<accession>A0A6J4KJ64</accession>
<sequence>MQEEFNLFPNRQALEALCAWSDHLKSFQQRIGKYFARSEAKGAAFD</sequence>
<reference evidence="1" key="1">
    <citation type="submission" date="2020-02" db="EMBL/GenBank/DDBJ databases">
        <authorList>
            <person name="Meier V. D."/>
        </authorList>
    </citation>
    <scope>NUCLEOTIDE SEQUENCE</scope>
    <source>
        <strain evidence="1">AVDCRST_MAG94</strain>
    </source>
</reference>
<gene>
    <name evidence="1" type="ORF">AVDCRST_MAG94-738</name>
</gene>
<protein>
    <submittedName>
        <fullName evidence="1">Uncharacterized protein</fullName>
    </submittedName>
</protein>
<proteinExistence type="predicted"/>
<dbReference type="AlphaFoldDB" id="A0A6J4KJ64"/>
<evidence type="ECO:0000313" key="1">
    <source>
        <dbReference type="EMBL" id="CAA9307108.1"/>
    </source>
</evidence>
<name>A0A6J4KJ64_9CYAN</name>
<dbReference type="EMBL" id="CADCTY010000246">
    <property type="protein sequence ID" value="CAA9307108.1"/>
    <property type="molecule type" value="Genomic_DNA"/>
</dbReference>
<organism evidence="1">
    <name type="scientific">uncultured Leptolyngbya sp</name>
    <dbReference type="NCBI Taxonomy" id="332963"/>
    <lineage>
        <taxon>Bacteria</taxon>
        <taxon>Bacillati</taxon>
        <taxon>Cyanobacteriota</taxon>
        <taxon>Cyanophyceae</taxon>
        <taxon>Leptolyngbyales</taxon>
        <taxon>Leptolyngbyaceae</taxon>
        <taxon>Leptolyngbya group</taxon>
        <taxon>Leptolyngbya</taxon>
        <taxon>environmental samples</taxon>
    </lineage>
</organism>